<organism evidence="2 3">
    <name type="scientific">Halopiger aswanensis</name>
    <dbReference type="NCBI Taxonomy" id="148449"/>
    <lineage>
        <taxon>Archaea</taxon>
        <taxon>Methanobacteriati</taxon>
        <taxon>Methanobacteriota</taxon>
        <taxon>Stenosarchaea group</taxon>
        <taxon>Halobacteria</taxon>
        <taxon>Halobacteriales</taxon>
        <taxon>Natrialbaceae</taxon>
        <taxon>Halopiger</taxon>
    </lineage>
</organism>
<dbReference type="Proteomes" id="UP000283805">
    <property type="component" value="Unassembled WGS sequence"/>
</dbReference>
<accession>A0A419WDI5</accession>
<dbReference type="RefSeq" id="WP_120245535.1">
    <property type="nucleotide sequence ID" value="NZ_RAPO01000003.1"/>
</dbReference>
<name>A0A419WDI5_9EURY</name>
<protein>
    <submittedName>
        <fullName evidence="2">Uncharacterized protein</fullName>
    </submittedName>
</protein>
<sequence>MDERDDPDRMIAACTHCGALYAATELSDGSILPIGRRDGCRCGSTTFTKVNEELLEDATGGGPAATETEDEFDSED</sequence>
<evidence type="ECO:0000256" key="1">
    <source>
        <dbReference type="SAM" id="MobiDB-lite"/>
    </source>
</evidence>
<evidence type="ECO:0000313" key="2">
    <source>
        <dbReference type="EMBL" id="RKD93529.1"/>
    </source>
</evidence>
<evidence type="ECO:0000313" key="3">
    <source>
        <dbReference type="Proteomes" id="UP000283805"/>
    </source>
</evidence>
<comment type="caution">
    <text evidence="2">The sequence shown here is derived from an EMBL/GenBank/DDBJ whole genome shotgun (WGS) entry which is preliminary data.</text>
</comment>
<dbReference type="AlphaFoldDB" id="A0A419WDI5"/>
<keyword evidence="3" id="KW-1185">Reference proteome</keyword>
<feature type="region of interest" description="Disordered" evidence="1">
    <location>
        <begin position="56"/>
        <end position="76"/>
    </location>
</feature>
<gene>
    <name evidence="2" type="ORF">ATJ93_3159</name>
</gene>
<dbReference type="OrthoDB" id="179495at2157"/>
<proteinExistence type="predicted"/>
<feature type="compositionally biased region" description="Acidic residues" evidence="1">
    <location>
        <begin position="67"/>
        <end position="76"/>
    </location>
</feature>
<dbReference type="EMBL" id="RAPO01000003">
    <property type="protein sequence ID" value="RKD93529.1"/>
    <property type="molecule type" value="Genomic_DNA"/>
</dbReference>
<reference evidence="2 3" key="1">
    <citation type="submission" date="2018-09" db="EMBL/GenBank/DDBJ databases">
        <title>Genomic Encyclopedia of Archaeal and Bacterial Type Strains, Phase II (KMG-II): from individual species to whole genera.</title>
        <authorList>
            <person name="Goeker M."/>
        </authorList>
    </citation>
    <scope>NUCLEOTIDE SEQUENCE [LARGE SCALE GENOMIC DNA]</scope>
    <source>
        <strain evidence="2 3">DSM 13151</strain>
    </source>
</reference>